<name>A0A451BC03_9GAMM</name>
<dbReference type="AlphaFoldDB" id="A0A451BC03"/>
<dbReference type="EMBL" id="CAADFO010000033">
    <property type="protein sequence ID" value="VFK28108.1"/>
    <property type="molecule type" value="Genomic_DNA"/>
</dbReference>
<dbReference type="EMBL" id="CAADFQ010000038">
    <property type="protein sequence ID" value="VFK32914.1"/>
    <property type="molecule type" value="Genomic_DNA"/>
</dbReference>
<reference evidence="3" key="1">
    <citation type="submission" date="2019-02" db="EMBL/GenBank/DDBJ databases">
        <authorList>
            <person name="Gruber-Vodicka R. H."/>
            <person name="Seah K. B. B."/>
        </authorList>
    </citation>
    <scope>NUCLEOTIDE SEQUENCE</scope>
    <source>
        <strain evidence="1">BECK_BZ197</strain>
        <strain evidence="3">BECK_BZ198</strain>
        <strain evidence="2">BECK_BZ199</strain>
    </source>
</reference>
<protein>
    <submittedName>
        <fullName evidence="3">Uncharacterized protein</fullName>
    </submittedName>
</protein>
<evidence type="ECO:0000313" key="2">
    <source>
        <dbReference type="EMBL" id="VFK32914.1"/>
    </source>
</evidence>
<evidence type="ECO:0000313" key="1">
    <source>
        <dbReference type="EMBL" id="VFK28108.1"/>
    </source>
</evidence>
<sequence>MGFILYYDGTLVLSMLQPNLEPDIHQRPLGYYKSATLRYLSSLSCGRRSPFYAGYISHKFEQIVLYYRYGPAQVGLG</sequence>
<proteinExistence type="predicted"/>
<evidence type="ECO:0000313" key="3">
    <source>
        <dbReference type="EMBL" id="VFK75800.1"/>
    </source>
</evidence>
<accession>A0A451BC03</accession>
<dbReference type="EMBL" id="CAADGH010000032">
    <property type="protein sequence ID" value="VFK75800.1"/>
    <property type="molecule type" value="Genomic_DNA"/>
</dbReference>
<gene>
    <name evidence="1" type="ORF">BECKMB1821G_GA0114241_103310</name>
    <name evidence="3" type="ORF">BECKMB1821H_GA0114242_10329</name>
    <name evidence="2" type="ORF">BECKMB1821I_GA0114274_10389</name>
</gene>
<organism evidence="3">
    <name type="scientific">Candidatus Kentrum sp. MB</name>
    <dbReference type="NCBI Taxonomy" id="2138164"/>
    <lineage>
        <taxon>Bacteria</taxon>
        <taxon>Pseudomonadati</taxon>
        <taxon>Pseudomonadota</taxon>
        <taxon>Gammaproteobacteria</taxon>
        <taxon>Candidatus Kentrum</taxon>
    </lineage>
</organism>